<dbReference type="SUPFAM" id="SSF55781">
    <property type="entry name" value="GAF domain-like"/>
    <property type="match status" value="1"/>
</dbReference>
<dbReference type="InterPro" id="IPR035965">
    <property type="entry name" value="PAS-like_dom_sf"/>
</dbReference>
<accession>L7EYY8</accession>
<organism evidence="4 5">
    <name type="scientific">Streptomyces turgidiscabies (strain Car8)</name>
    <dbReference type="NCBI Taxonomy" id="698760"/>
    <lineage>
        <taxon>Bacteria</taxon>
        <taxon>Bacillati</taxon>
        <taxon>Actinomycetota</taxon>
        <taxon>Actinomycetes</taxon>
        <taxon>Kitasatosporales</taxon>
        <taxon>Streptomycetaceae</taxon>
        <taxon>Streptomyces</taxon>
    </lineage>
</organism>
<comment type="caution">
    <text evidence="4">The sequence shown here is derived from an EMBL/GenBank/DDBJ whole genome shotgun (WGS) entry which is preliminary data.</text>
</comment>
<dbReference type="PATRIC" id="fig|698760.3.peg.7154"/>
<dbReference type="InterPro" id="IPR001932">
    <property type="entry name" value="PPM-type_phosphatase-like_dom"/>
</dbReference>
<dbReference type="GeneID" id="97402537"/>
<dbReference type="InterPro" id="IPR013656">
    <property type="entry name" value="PAS_4"/>
</dbReference>
<dbReference type="Pfam" id="PF13581">
    <property type="entry name" value="HATPase_c_2"/>
    <property type="match status" value="1"/>
</dbReference>
<dbReference type="Pfam" id="PF07228">
    <property type="entry name" value="SpoIIE"/>
    <property type="match status" value="1"/>
</dbReference>
<dbReference type="Gene3D" id="3.30.565.10">
    <property type="entry name" value="Histidine kinase-like ATPase, C-terminal domain"/>
    <property type="match status" value="1"/>
</dbReference>
<dbReference type="FunFam" id="3.30.565.10:FF:000028">
    <property type="entry name" value="PAS sensor protein"/>
    <property type="match status" value="1"/>
</dbReference>
<evidence type="ECO:0000256" key="1">
    <source>
        <dbReference type="ARBA" id="ARBA00022801"/>
    </source>
</evidence>
<evidence type="ECO:0000259" key="2">
    <source>
        <dbReference type="SMART" id="SM00065"/>
    </source>
</evidence>
<dbReference type="InterPro" id="IPR003594">
    <property type="entry name" value="HATPase_dom"/>
</dbReference>
<dbReference type="CDD" id="cd16936">
    <property type="entry name" value="HATPase_RsbW-like"/>
    <property type="match status" value="1"/>
</dbReference>
<dbReference type="PANTHER" id="PTHR43156:SF2">
    <property type="entry name" value="STAGE II SPORULATION PROTEIN E"/>
    <property type="match status" value="1"/>
</dbReference>
<dbReference type="SUPFAM" id="SSF81606">
    <property type="entry name" value="PP2C-like"/>
    <property type="match status" value="1"/>
</dbReference>
<dbReference type="InterPro" id="IPR052016">
    <property type="entry name" value="Bact_Sigma-Reg"/>
</dbReference>
<evidence type="ECO:0000313" key="5">
    <source>
        <dbReference type="Proteomes" id="UP000010931"/>
    </source>
</evidence>
<dbReference type="Proteomes" id="UP000010931">
    <property type="component" value="Unassembled WGS sequence"/>
</dbReference>
<dbReference type="SMART" id="SM00331">
    <property type="entry name" value="PP2C_SIG"/>
    <property type="match status" value="1"/>
</dbReference>
<dbReference type="SMART" id="SM00065">
    <property type="entry name" value="GAF"/>
    <property type="match status" value="1"/>
</dbReference>
<feature type="domain" description="GAF" evidence="2">
    <location>
        <begin position="153"/>
        <end position="324"/>
    </location>
</feature>
<keyword evidence="1" id="KW-0378">Hydrolase</keyword>
<evidence type="ECO:0000313" key="4">
    <source>
        <dbReference type="EMBL" id="ELP63956.1"/>
    </source>
</evidence>
<gene>
    <name evidence="4" type="ORF">STRTUCAR8_08278</name>
</gene>
<dbReference type="FunFam" id="3.30.450.40:FF:000035">
    <property type="entry name" value="PAS sensor protein"/>
    <property type="match status" value="1"/>
</dbReference>
<dbReference type="AlphaFoldDB" id="L7EYY8"/>
<dbReference type="Gene3D" id="3.30.450.20">
    <property type="entry name" value="PAS domain"/>
    <property type="match status" value="1"/>
</dbReference>
<dbReference type="Pfam" id="PF08448">
    <property type="entry name" value="PAS_4"/>
    <property type="match status" value="1"/>
</dbReference>
<dbReference type="InterPro" id="IPR003018">
    <property type="entry name" value="GAF"/>
</dbReference>
<dbReference type="GO" id="GO:0016791">
    <property type="term" value="F:phosphatase activity"/>
    <property type="evidence" value="ECO:0007669"/>
    <property type="project" value="TreeGrafter"/>
</dbReference>
<dbReference type="STRING" id="85558.T45_02824"/>
<keyword evidence="5" id="KW-1185">Reference proteome</keyword>
<dbReference type="SUPFAM" id="SSF55874">
    <property type="entry name" value="ATPase domain of HSP90 chaperone/DNA topoisomerase II/histidine kinase"/>
    <property type="match status" value="1"/>
</dbReference>
<dbReference type="SUPFAM" id="SSF55785">
    <property type="entry name" value="PYP-like sensor domain (PAS domain)"/>
    <property type="match status" value="1"/>
</dbReference>
<dbReference type="InterPro" id="IPR029016">
    <property type="entry name" value="GAF-like_dom_sf"/>
</dbReference>
<name>L7EYY8_STRT8</name>
<dbReference type="Gene3D" id="3.30.450.40">
    <property type="match status" value="1"/>
</dbReference>
<dbReference type="FunFam" id="3.60.40.10:FF:000031">
    <property type="entry name" value="PAS sensor protein"/>
    <property type="match status" value="1"/>
</dbReference>
<protein>
    <submittedName>
        <fullName evidence="4">PAS domain S-box</fullName>
    </submittedName>
</protein>
<dbReference type="PANTHER" id="PTHR43156">
    <property type="entry name" value="STAGE II SPORULATION PROTEIN E-RELATED"/>
    <property type="match status" value="1"/>
</dbReference>
<dbReference type="Pfam" id="PF01590">
    <property type="entry name" value="GAF"/>
    <property type="match status" value="1"/>
</dbReference>
<dbReference type="EMBL" id="AEJB01000493">
    <property type="protein sequence ID" value="ELP63956.1"/>
    <property type="molecule type" value="Genomic_DNA"/>
</dbReference>
<evidence type="ECO:0000259" key="3">
    <source>
        <dbReference type="SMART" id="SM00331"/>
    </source>
</evidence>
<proteinExistence type="predicted"/>
<dbReference type="InterPro" id="IPR036457">
    <property type="entry name" value="PPM-type-like_dom_sf"/>
</dbReference>
<sequence>MASARADDDHQDGSDLVEQAVRQASFSMSVFDIEQRYRRLNDVACQVMGVDEDALRGQVFPHGVPEDVDWRGTLQALKDVATTGKPTHYESFTRAPSGIREHAWNLELWPVRDASGEVCAVGMAGFDSSEQHWARQRLAVLDEAAVSIGTSLDLDRTAQELADLVVPRFADFASVDLLEAVMRGDEPVDAGPDGEVVLRRLAHATGTDWVPGAVLGLGTTDTYAPYSPPARALRTGQTVLSHSGAPDFDRWMASAPVRAESLRGTVVTSLVAVPLIARGTTLGVAVLLRTRPDVFNEDDFVLAKELASRAALCVDNARRYTRERGTALALQESLLPRGPSPQSAVDVASRYLPTDSTAGVGGDWFDVIPLSGARVGLVVGDVVGHGIQASATMGRLRTAVQTLADVDLPPDELLAHLDDLVLRLAADDDSATGGDRVAAGATGATCLYAVYDPVSRELTVASAGHPPPVLVMPDGETRVVDVSVGPVLGIGGLPFETTEIQLPEGTLVALFTDGLVEAGERDPDLGTALLARTLAAGHSTRASLEDRCDQILSALLPTTRPGDDVALVLARTRALDAGHVRVWDLPADFEVVAEARRRAVAQLGEWGLEEAAFVTELVVSELVTNAIRYGADPIQLRLIHDRTLICEVSDGSSTSPHLRRARTSDEGGRGLLLVAQLTTSWGTRHTRNGKTIWAQQALT</sequence>
<feature type="domain" description="PPM-type phosphatase" evidence="3">
    <location>
        <begin position="345"/>
        <end position="572"/>
    </location>
</feature>
<dbReference type="InterPro" id="IPR036890">
    <property type="entry name" value="HATPase_C_sf"/>
</dbReference>
<dbReference type="RefSeq" id="WP_006381025.1">
    <property type="nucleotide sequence ID" value="NZ_AEJB01000493.1"/>
</dbReference>
<reference evidence="4 5" key="1">
    <citation type="journal article" date="2011" name="Plasmid">
        <title>Streptomyces turgidiscabies Car8 contains a modular pathogenicity island that shares virulence genes with other actinobacterial plant pathogens.</title>
        <authorList>
            <person name="Huguet-Tapia J.C."/>
            <person name="Badger J.H."/>
            <person name="Loria R."/>
            <person name="Pettis G.S."/>
        </authorList>
    </citation>
    <scope>NUCLEOTIDE SEQUENCE [LARGE SCALE GENOMIC DNA]</scope>
    <source>
        <strain evidence="4 5">Car8</strain>
    </source>
</reference>
<dbReference type="Gene3D" id="3.60.40.10">
    <property type="entry name" value="PPM-type phosphatase domain"/>
    <property type="match status" value="1"/>
</dbReference>